<evidence type="ECO:0000256" key="3">
    <source>
        <dbReference type="ARBA" id="ARBA00022630"/>
    </source>
</evidence>
<dbReference type="AlphaFoldDB" id="A0A381XPZ7"/>
<organism evidence="7">
    <name type="scientific">marine metagenome</name>
    <dbReference type="NCBI Taxonomy" id="408172"/>
    <lineage>
        <taxon>unclassified sequences</taxon>
        <taxon>metagenomes</taxon>
        <taxon>ecological metagenomes</taxon>
    </lineage>
</organism>
<accession>A0A381XPZ7</accession>
<dbReference type="GO" id="GO:0019478">
    <property type="term" value="P:D-amino acid catabolic process"/>
    <property type="evidence" value="ECO:0007669"/>
    <property type="project" value="TreeGrafter"/>
</dbReference>
<feature type="domain" description="FAD dependent oxidoreductase" evidence="6">
    <location>
        <begin position="99"/>
        <end position="366"/>
    </location>
</feature>
<sequence>MAALGFGIAGCATRVLRPSRPAFTLAPIRASWDRVIRTTVGLRPHRPSGFVLRVEKFDSKTVIHNYGHGGAGLSLSWGTGAMAADFAVEAAQSNRRAAAVLGSGAVGLATARQLQRRGFDVTIYAKAIPPDTTTNKAWGGFTPTSGLVAGRSYTPAWEAQFRTAVEIAYREFQLLVGPRYGVAWLDNYSTMEELPTAESEARREREGARLMPAHLQTGREILYPGEHPFPTRYASRRSSLRIEPSLYLEAMLREVRLFGGRIVIREFNTPRDLLTVSESVIVNCTGLGSRDLFRDEELIPVKGQLTFLVSQPEVDYQYGCMPRSDGIALGSTRQRGVWTLTPDEVARQRIVDRAIERYSWMRSPELGQQVMRSVAPAEAPGVESFFDDDS</sequence>
<dbReference type="Pfam" id="PF01266">
    <property type="entry name" value="DAO"/>
    <property type="match status" value="1"/>
</dbReference>
<name>A0A381XPZ7_9ZZZZ</name>
<evidence type="ECO:0000256" key="5">
    <source>
        <dbReference type="ARBA" id="ARBA00023002"/>
    </source>
</evidence>
<dbReference type="GO" id="GO:0005737">
    <property type="term" value="C:cytoplasm"/>
    <property type="evidence" value="ECO:0007669"/>
    <property type="project" value="TreeGrafter"/>
</dbReference>
<dbReference type="PANTHER" id="PTHR11530:SF11">
    <property type="entry name" value="D-ASPARTATE OXIDASE"/>
    <property type="match status" value="1"/>
</dbReference>
<protein>
    <recommendedName>
        <fullName evidence="6">FAD dependent oxidoreductase domain-containing protein</fullName>
    </recommendedName>
</protein>
<evidence type="ECO:0000259" key="6">
    <source>
        <dbReference type="Pfam" id="PF01266"/>
    </source>
</evidence>
<evidence type="ECO:0000256" key="1">
    <source>
        <dbReference type="ARBA" id="ARBA00001974"/>
    </source>
</evidence>
<dbReference type="Gene3D" id="3.40.50.720">
    <property type="entry name" value="NAD(P)-binding Rossmann-like Domain"/>
    <property type="match status" value="2"/>
</dbReference>
<comment type="cofactor">
    <cofactor evidence="1">
        <name>FAD</name>
        <dbReference type="ChEBI" id="CHEBI:57692"/>
    </cofactor>
</comment>
<evidence type="ECO:0000313" key="7">
    <source>
        <dbReference type="EMBL" id="SVA66829.1"/>
    </source>
</evidence>
<keyword evidence="5" id="KW-0560">Oxidoreductase</keyword>
<evidence type="ECO:0000256" key="4">
    <source>
        <dbReference type="ARBA" id="ARBA00022827"/>
    </source>
</evidence>
<evidence type="ECO:0000256" key="2">
    <source>
        <dbReference type="ARBA" id="ARBA00006730"/>
    </source>
</evidence>
<dbReference type="InterPro" id="IPR023209">
    <property type="entry name" value="DAO"/>
</dbReference>
<keyword evidence="4" id="KW-0274">FAD</keyword>
<dbReference type="EMBL" id="UINC01015964">
    <property type="protein sequence ID" value="SVA66829.1"/>
    <property type="molecule type" value="Genomic_DNA"/>
</dbReference>
<keyword evidence="3" id="KW-0285">Flavoprotein</keyword>
<dbReference type="Gene3D" id="3.30.9.10">
    <property type="entry name" value="D-Amino Acid Oxidase, subunit A, domain 2"/>
    <property type="match status" value="1"/>
</dbReference>
<dbReference type="InterPro" id="IPR006076">
    <property type="entry name" value="FAD-dep_OxRdtase"/>
</dbReference>
<comment type="similarity">
    <text evidence="2">Belongs to the DAMOX/DASOX family.</text>
</comment>
<dbReference type="SUPFAM" id="SSF51971">
    <property type="entry name" value="Nucleotide-binding domain"/>
    <property type="match status" value="1"/>
</dbReference>
<proteinExistence type="inferred from homology"/>
<dbReference type="GO" id="GO:0071949">
    <property type="term" value="F:FAD binding"/>
    <property type="evidence" value="ECO:0007669"/>
    <property type="project" value="InterPro"/>
</dbReference>
<reference evidence="7" key="1">
    <citation type="submission" date="2018-05" db="EMBL/GenBank/DDBJ databases">
        <authorList>
            <person name="Lanie J.A."/>
            <person name="Ng W.-L."/>
            <person name="Kazmierczak K.M."/>
            <person name="Andrzejewski T.M."/>
            <person name="Davidsen T.M."/>
            <person name="Wayne K.J."/>
            <person name="Tettelin H."/>
            <person name="Glass J.I."/>
            <person name="Rusch D."/>
            <person name="Podicherti R."/>
            <person name="Tsui H.-C.T."/>
            <person name="Winkler M.E."/>
        </authorList>
    </citation>
    <scope>NUCLEOTIDE SEQUENCE</scope>
</reference>
<dbReference type="GO" id="GO:0003884">
    <property type="term" value="F:D-amino-acid oxidase activity"/>
    <property type="evidence" value="ECO:0007669"/>
    <property type="project" value="InterPro"/>
</dbReference>
<gene>
    <name evidence="7" type="ORF">METZ01_LOCUS119683</name>
</gene>
<dbReference type="PANTHER" id="PTHR11530">
    <property type="entry name" value="D-AMINO ACID OXIDASE"/>
    <property type="match status" value="1"/>
</dbReference>
<dbReference type="SUPFAM" id="SSF54373">
    <property type="entry name" value="FAD-linked reductases, C-terminal domain"/>
    <property type="match status" value="1"/>
</dbReference>